<evidence type="ECO:0000259" key="9">
    <source>
        <dbReference type="PROSITE" id="PS50113"/>
    </source>
</evidence>
<dbReference type="InterPro" id="IPR004358">
    <property type="entry name" value="Sig_transdc_His_kin-like_C"/>
</dbReference>
<dbReference type="InterPro" id="IPR003661">
    <property type="entry name" value="HisK_dim/P_dom"/>
</dbReference>
<dbReference type="PANTHER" id="PTHR43547:SF2">
    <property type="entry name" value="HYBRID SIGNAL TRANSDUCTION HISTIDINE KINASE C"/>
    <property type="match status" value="1"/>
</dbReference>
<keyword evidence="6 10" id="KW-0418">Kinase</keyword>
<dbReference type="PANTHER" id="PTHR43547">
    <property type="entry name" value="TWO-COMPONENT HISTIDINE KINASE"/>
    <property type="match status" value="1"/>
</dbReference>
<comment type="caution">
    <text evidence="10">The sequence shown here is derived from an EMBL/GenBank/DDBJ whole genome shotgun (WGS) entry which is preliminary data.</text>
</comment>
<dbReference type="SUPFAM" id="SSF55785">
    <property type="entry name" value="PYP-like sensor domain (PAS domain)"/>
    <property type="match status" value="1"/>
</dbReference>
<dbReference type="SMART" id="SM00387">
    <property type="entry name" value="HATPase_c"/>
    <property type="match status" value="1"/>
</dbReference>
<accession>A0A845R0F1</accession>
<evidence type="ECO:0000256" key="1">
    <source>
        <dbReference type="ARBA" id="ARBA00000085"/>
    </source>
</evidence>
<dbReference type="InterPro" id="IPR003594">
    <property type="entry name" value="HATPase_dom"/>
</dbReference>
<dbReference type="PRINTS" id="PR00344">
    <property type="entry name" value="BCTRLSENSOR"/>
</dbReference>
<dbReference type="Pfam" id="PF00512">
    <property type="entry name" value="HisKA"/>
    <property type="match status" value="1"/>
</dbReference>
<keyword evidence="5" id="KW-0808">Transferase</keyword>
<dbReference type="InterPro" id="IPR005467">
    <property type="entry name" value="His_kinase_dom"/>
</dbReference>
<evidence type="ECO:0000259" key="8">
    <source>
        <dbReference type="PROSITE" id="PS50109"/>
    </source>
</evidence>
<dbReference type="InterPro" id="IPR029016">
    <property type="entry name" value="GAF-like_dom_sf"/>
</dbReference>
<feature type="domain" description="Histidine kinase" evidence="8">
    <location>
        <begin position="309"/>
        <end position="529"/>
    </location>
</feature>
<keyword evidence="11" id="KW-1185">Reference proteome</keyword>
<dbReference type="Pfam" id="PF02518">
    <property type="entry name" value="HATPase_c"/>
    <property type="match status" value="1"/>
</dbReference>
<dbReference type="OrthoDB" id="9813394at2"/>
<dbReference type="InterPro" id="IPR035965">
    <property type="entry name" value="PAS-like_dom_sf"/>
</dbReference>
<keyword evidence="7" id="KW-0902">Two-component regulatory system</keyword>
<proteinExistence type="predicted"/>
<dbReference type="Gene3D" id="3.30.450.40">
    <property type="match status" value="1"/>
</dbReference>
<organism evidence="10 11">
    <name type="scientific">Senegalia massiliensis</name>
    <dbReference type="NCBI Taxonomy" id="1720316"/>
    <lineage>
        <taxon>Bacteria</taxon>
        <taxon>Bacillati</taxon>
        <taxon>Bacillota</taxon>
        <taxon>Clostridia</taxon>
        <taxon>Eubacteriales</taxon>
        <taxon>Clostridiaceae</taxon>
        <taxon>Senegalia</taxon>
    </lineage>
</organism>
<evidence type="ECO:0000256" key="7">
    <source>
        <dbReference type="ARBA" id="ARBA00023012"/>
    </source>
</evidence>
<evidence type="ECO:0000256" key="5">
    <source>
        <dbReference type="ARBA" id="ARBA00022679"/>
    </source>
</evidence>
<dbReference type="SUPFAM" id="SSF47384">
    <property type="entry name" value="Homodimeric domain of signal transducing histidine kinase"/>
    <property type="match status" value="1"/>
</dbReference>
<protein>
    <recommendedName>
        <fullName evidence="3">histidine kinase</fullName>
        <ecNumber evidence="3">2.7.13.3</ecNumber>
    </recommendedName>
</protein>
<evidence type="ECO:0000313" key="11">
    <source>
        <dbReference type="Proteomes" id="UP000467132"/>
    </source>
</evidence>
<evidence type="ECO:0000256" key="4">
    <source>
        <dbReference type="ARBA" id="ARBA00022553"/>
    </source>
</evidence>
<dbReference type="SMART" id="SM00388">
    <property type="entry name" value="HisKA"/>
    <property type="match status" value="1"/>
</dbReference>
<dbReference type="AlphaFoldDB" id="A0A845R0F1"/>
<dbReference type="InterPro" id="IPR000700">
    <property type="entry name" value="PAS-assoc_C"/>
</dbReference>
<reference evidence="10 11" key="1">
    <citation type="submission" date="2018-08" db="EMBL/GenBank/DDBJ databases">
        <title>Murine metabolic-syndrome-specific gut microbial biobank.</title>
        <authorList>
            <person name="Liu C."/>
        </authorList>
    </citation>
    <scope>NUCLEOTIDE SEQUENCE [LARGE SCALE GENOMIC DNA]</scope>
    <source>
        <strain evidence="10 11">583</strain>
    </source>
</reference>
<dbReference type="SUPFAM" id="SSF55874">
    <property type="entry name" value="ATPase domain of HSP90 chaperone/DNA topoisomerase II/histidine kinase"/>
    <property type="match status" value="1"/>
</dbReference>
<dbReference type="GO" id="GO:0000155">
    <property type="term" value="F:phosphorelay sensor kinase activity"/>
    <property type="evidence" value="ECO:0007669"/>
    <property type="project" value="InterPro"/>
</dbReference>
<gene>
    <name evidence="10" type="ORF">D3Z33_15100</name>
</gene>
<evidence type="ECO:0000256" key="3">
    <source>
        <dbReference type="ARBA" id="ARBA00012438"/>
    </source>
</evidence>
<dbReference type="Gene3D" id="3.30.450.20">
    <property type="entry name" value="PAS domain"/>
    <property type="match status" value="1"/>
</dbReference>
<dbReference type="CDD" id="cd00082">
    <property type="entry name" value="HisKA"/>
    <property type="match status" value="1"/>
</dbReference>
<evidence type="ECO:0000313" key="10">
    <source>
        <dbReference type="EMBL" id="NBI08185.1"/>
    </source>
</evidence>
<dbReference type="PROSITE" id="PS50113">
    <property type="entry name" value="PAC"/>
    <property type="match status" value="1"/>
</dbReference>
<evidence type="ECO:0000256" key="6">
    <source>
        <dbReference type="ARBA" id="ARBA00022777"/>
    </source>
</evidence>
<dbReference type="GO" id="GO:0016020">
    <property type="term" value="C:membrane"/>
    <property type="evidence" value="ECO:0007669"/>
    <property type="project" value="UniProtKB-SubCell"/>
</dbReference>
<evidence type="ECO:0000256" key="2">
    <source>
        <dbReference type="ARBA" id="ARBA00004370"/>
    </source>
</evidence>
<dbReference type="EC" id="2.7.13.3" evidence="3"/>
<dbReference type="InterPro" id="IPR036890">
    <property type="entry name" value="HATPase_C_sf"/>
</dbReference>
<keyword evidence="4" id="KW-0597">Phosphoprotein</keyword>
<dbReference type="EMBL" id="QXXA01000023">
    <property type="protein sequence ID" value="NBI08185.1"/>
    <property type="molecule type" value="Genomic_DNA"/>
</dbReference>
<dbReference type="Gene3D" id="1.10.287.130">
    <property type="match status" value="1"/>
</dbReference>
<dbReference type="Proteomes" id="UP000467132">
    <property type="component" value="Unassembled WGS sequence"/>
</dbReference>
<dbReference type="InterPro" id="IPR036097">
    <property type="entry name" value="HisK_dim/P_sf"/>
</dbReference>
<comment type="catalytic activity">
    <reaction evidence="1">
        <text>ATP + protein L-histidine = ADP + protein N-phospho-L-histidine.</text>
        <dbReference type="EC" id="2.7.13.3"/>
    </reaction>
</comment>
<sequence>MSSTTRSIFKYTNEKYNKSIKEYKDILNKISPYIELLLINQKKYDISINFFDKNCYLLKQWGSTECLNELSYTNLVEGVCWENKFMGINATGEVFLNREYSIIDNDKYIEISVPINDRKDKLLSILTIILINEEEKFKYYESLLHIKSTLEKQLRSKNKIEYSEFLKQKVQKREKLFMAVMENFNMAVMIVGYPSLRIQYINNPSIKLIDGVTGVDIEKDDLYGISLYDIEKSQRCDIINHTIDSIRDKNFETLSKSKLQFQNGTKKIMKFSRIPIYDEDENIKSVVITGMDITEESEFLNTKNKFFSLISHELRSPANIIISASQLLLTDKYKKLLSKNVTSHIEMMKINSYRLLRLINNFLDIEKFQAGFLELDMKNYDIVHCTEELTNSIIDLTDSKGIEVIFDTEFEEKIVALDIDKYERIILNLLSNATKFTPEGGQILVNLYEGQEHLVVSVKDTGIGIKKENIPKIFNKFNSIKYNLPRVDSGTGLGLNLVKNLMEKMNGIIKVDSNLGKGTEFKLFFPNIKLEDEELGYVKRTQKEIEHITNIEFSDIK</sequence>
<dbReference type="PROSITE" id="PS50109">
    <property type="entry name" value="HIS_KIN"/>
    <property type="match status" value="1"/>
</dbReference>
<dbReference type="FunFam" id="3.30.565.10:FF:000006">
    <property type="entry name" value="Sensor histidine kinase WalK"/>
    <property type="match status" value="1"/>
</dbReference>
<feature type="domain" description="PAC" evidence="9">
    <location>
        <begin position="247"/>
        <end position="305"/>
    </location>
</feature>
<name>A0A845R0F1_9CLOT</name>
<dbReference type="RefSeq" id="WP_160198649.1">
    <property type="nucleotide sequence ID" value="NZ_QXXA01000023.1"/>
</dbReference>
<comment type="subcellular location">
    <subcellularLocation>
        <location evidence="2">Membrane</location>
    </subcellularLocation>
</comment>
<dbReference type="Gene3D" id="3.30.565.10">
    <property type="entry name" value="Histidine kinase-like ATPase, C-terminal domain"/>
    <property type="match status" value="1"/>
</dbReference>